<dbReference type="SUPFAM" id="SSF55816">
    <property type="entry name" value="5'-nucleotidase (syn. UDP-sugar hydrolase), C-terminal domain"/>
    <property type="match status" value="1"/>
</dbReference>
<keyword evidence="6" id="KW-1185">Reference proteome</keyword>
<dbReference type="SUPFAM" id="SSF56300">
    <property type="entry name" value="Metallo-dependent phosphatases"/>
    <property type="match status" value="1"/>
</dbReference>
<keyword evidence="2" id="KW-0378">Hydrolase</keyword>
<comment type="similarity">
    <text evidence="2">Belongs to the 5'-nucleotidase family.</text>
</comment>
<dbReference type="InterPro" id="IPR006179">
    <property type="entry name" value="5_nucleotidase/apyrase"/>
</dbReference>
<dbReference type="Proteomes" id="UP000670947">
    <property type="component" value="Unassembled WGS sequence"/>
</dbReference>
<dbReference type="InterPro" id="IPR036907">
    <property type="entry name" value="5'-Nucleotdase_C_sf"/>
</dbReference>
<keyword evidence="1" id="KW-0732">Signal</keyword>
<evidence type="ECO:0000313" key="5">
    <source>
        <dbReference type="EMBL" id="MBO7746344.1"/>
    </source>
</evidence>
<proteinExistence type="inferred from homology"/>
<feature type="domain" description="Calcineurin-like phosphoesterase" evidence="3">
    <location>
        <begin position="7"/>
        <end position="228"/>
    </location>
</feature>
<dbReference type="InterPro" id="IPR004843">
    <property type="entry name" value="Calcineurin-like_PHP"/>
</dbReference>
<keyword evidence="2" id="KW-0547">Nucleotide-binding</keyword>
<evidence type="ECO:0000259" key="4">
    <source>
        <dbReference type="Pfam" id="PF02872"/>
    </source>
</evidence>
<dbReference type="InterPro" id="IPR029052">
    <property type="entry name" value="Metallo-depent_PP-like"/>
</dbReference>
<evidence type="ECO:0000313" key="6">
    <source>
        <dbReference type="Proteomes" id="UP000670947"/>
    </source>
</evidence>
<reference evidence="5 6" key="1">
    <citation type="submission" date="2021-03" db="EMBL/GenBank/DDBJ databases">
        <title>Paenibacillus artemisicola MWE-103 whole genome sequence.</title>
        <authorList>
            <person name="Ham Y.J."/>
        </authorList>
    </citation>
    <scope>NUCLEOTIDE SEQUENCE [LARGE SCALE GENOMIC DNA]</scope>
    <source>
        <strain evidence="5 6">MWE-103</strain>
    </source>
</reference>
<evidence type="ECO:0000256" key="2">
    <source>
        <dbReference type="RuleBase" id="RU362119"/>
    </source>
</evidence>
<dbReference type="PANTHER" id="PTHR11575">
    <property type="entry name" value="5'-NUCLEOTIDASE-RELATED"/>
    <property type="match status" value="1"/>
</dbReference>
<protein>
    <submittedName>
        <fullName evidence="5">5'-nucleotidase C-terminal domain-containing protein</fullName>
    </submittedName>
</protein>
<gene>
    <name evidence="5" type="ORF">I8J29_19210</name>
</gene>
<dbReference type="Gene3D" id="3.90.780.10">
    <property type="entry name" value="5'-Nucleotidase, C-terminal domain"/>
    <property type="match status" value="1"/>
</dbReference>
<dbReference type="EMBL" id="JAGGDJ010000017">
    <property type="protein sequence ID" value="MBO7746344.1"/>
    <property type="molecule type" value="Genomic_DNA"/>
</dbReference>
<dbReference type="RefSeq" id="WP_208849128.1">
    <property type="nucleotide sequence ID" value="NZ_JAGGDJ010000017.1"/>
</dbReference>
<evidence type="ECO:0000256" key="1">
    <source>
        <dbReference type="ARBA" id="ARBA00022729"/>
    </source>
</evidence>
<dbReference type="Pfam" id="PF00149">
    <property type="entry name" value="Metallophos"/>
    <property type="match status" value="1"/>
</dbReference>
<dbReference type="InterPro" id="IPR008334">
    <property type="entry name" value="5'-Nucleotdase_C"/>
</dbReference>
<feature type="domain" description="5'-Nucleotidase C-terminal" evidence="4">
    <location>
        <begin position="321"/>
        <end position="456"/>
    </location>
</feature>
<dbReference type="Gene3D" id="3.60.21.10">
    <property type="match status" value="1"/>
</dbReference>
<accession>A0ABS3WDB8</accession>
<organism evidence="5 6">
    <name type="scientific">Paenibacillus artemisiicola</name>
    <dbReference type="NCBI Taxonomy" id="1172618"/>
    <lineage>
        <taxon>Bacteria</taxon>
        <taxon>Bacillati</taxon>
        <taxon>Bacillota</taxon>
        <taxon>Bacilli</taxon>
        <taxon>Bacillales</taxon>
        <taxon>Paenibacillaceae</taxon>
        <taxon>Paenibacillus</taxon>
    </lineage>
</organism>
<evidence type="ECO:0000259" key="3">
    <source>
        <dbReference type="Pfam" id="PF00149"/>
    </source>
</evidence>
<name>A0ABS3WDB8_9BACL</name>
<dbReference type="Pfam" id="PF02872">
    <property type="entry name" value="5_nucleotid_C"/>
    <property type="match status" value="1"/>
</dbReference>
<dbReference type="PRINTS" id="PR01607">
    <property type="entry name" value="APYRASEFAMLY"/>
</dbReference>
<dbReference type="PANTHER" id="PTHR11575:SF24">
    <property type="entry name" value="5'-NUCLEOTIDASE"/>
    <property type="match status" value="1"/>
</dbReference>
<sequence>METKTISIIGINDFHAEIFETDYTLGCAKLCALVEQEKRVNPHTIVVFGGDNFNGDPVSEELAGEPVIELMMRLGAKVSAVGNHEFEYGVEKLLDWSRQGEFTFAAANVVDRKTGEIAAGFQPYVMEEIAGIKIAFIGLSASEQLDRPGLSIHTRALAIVEGAREARKWVDYLNRGLDPKGRPDAILALTHYGLKYTADRSALTGEEAIALCTQVPELSGLFTAHWHQFIRSEVRQVPVVQGGSNSRGFAKLTIEFSPDKEVLRVTPDYLDASGFVSQIPPNEEMQCKLNEYKRRTRDKLGVVLGRLEDEVVHKSPLTAEVDMEGTPLTKVVTDVMRAATDSDIALLYSGRMGQGLPSGAVTVYQVRKLFYFNDELITLRLKGSDLIRNIENGISTLRVERASPLAVSGLRIVADYAKPHGARIESIVFENGQLIDPDRYYKIVIDAWLASDEMGYEFSSGIERRHTGVFLRDRLIQEISDRKVLKAESPTSIKVKNKQGDGHA</sequence>
<comment type="caution">
    <text evidence="5">The sequence shown here is derived from an EMBL/GenBank/DDBJ whole genome shotgun (WGS) entry which is preliminary data.</text>
</comment>